<dbReference type="Proteomes" id="UP000242381">
    <property type="component" value="Unassembled WGS sequence"/>
</dbReference>
<dbReference type="AlphaFoldDB" id="A0A1X0RVU4"/>
<accession>A0A1X0RVU4</accession>
<protein>
    <submittedName>
        <fullName evidence="1">Uncharacterized protein</fullName>
    </submittedName>
</protein>
<evidence type="ECO:0000313" key="2">
    <source>
        <dbReference type="Proteomes" id="UP000242381"/>
    </source>
</evidence>
<reference evidence="1 2" key="1">
    <citation type="journal article" date="2016" name="Proc. Natl. Acad. Sci. U.S.A.">
        <title>Lipid metabolic changes in an early divergent fungus govern the establishment of a mutualistic symbiosis with endobacteria.</title>
        <authorList>
            <person name="Lastovetsky O.A."/>
            <person name="Gaspar M.L."/>
            <person name="Mondo S.J."/>
            <person name="LaButti K.M."/>
            <person name="Sandor L."/>
            <person name="Grigoriev I.V."/>
            <person name="Henry S.A."/>
            <person name="Pawlowska T.E."/>
        </authorList>
    </citation>
    <scope>NUCLEOTIDE SEQUENCE [LARGE SCALE GENOMIC DNA]</scope>
    <source>
        <strain evidence="1 2">ATCC 11559</strain>
    </source>
</reference>
<sequence>MLGTIQTSSWEKTREHYCLAAADNDYKRSKAISNAPSLVTVFTNTEALLELKAFNPSDLVQVALKGDKTGKLKKLAHRIKKFQEQTGLSYTSRDIGRKFGKQSDMRHIVGGVSWVKDSSREKCDLNIASFISEHNSLSNFVMPFISINLNNVGAVIPSEYSDRTFRDNVLTLRNSNRNHSLRQGYDFEQDFQLICRTHAAYMSAHYALLFPNEVCGCH</sequence>
<dbReference type="EMBL" id="KV921400">
    <property type="protein sequence ID" value="ORE16021.1"/>
    <property type="molecule type" value="Genomic_DNA"/>
</dbReference>
<evidence type="ECO:0000313" key="1">
    <source>
        <dbReference type="EMBL" id="ORE16021.1"/>
    </source>
</evidence>
<name>A0A1X0RVU4_RHIZD</name>
<organism evidence="1 2">
    <name type="scientific">Rhizopus microsporus</name>
    <dbReference type="NCBI Taxonomy" id="58291"/>
    <lineage>
        <taxon>Eukaryota</taxon>
        <taxon>Fungi</taxon>
        <taxon>Fungi incertae sedis</taxon>
        <taxon>Mucoromycota</taxon>
        <taxon>Mucoromycotina</taxon>
        <taxon>Mucoromycetes</taxon>
        <taxon>Mucorales</taxon>
        <taxon>Mucorineae</taxon>
        <taxon>Rhizopodaceae</taxon>
        <taxon>Rhizopus</taxon>
    </lineage>
</organism>
<gene>
    <name evidence="1" type="ORF">BCV71DRAFT_266031</name>
</gene>
<proteinExistence type="predicted"/>